<keyword evidence="3" id="KW-1185">Reference proteome</keyword>
<keyword evidence="1" id="KW-0812">Transmembrane</keyword>
<reference evidence="2" key="1">
    <citation type="journal article" date="2023" name="Mol. Phylogenet. Evol.">
        <title>Genome-scale phylogeny and comparative genomics of the fungal order Sordariales.</title>
        <authorList>
            <person name="Hensen N."/>
            <person name="Bonometti L."/>
            <person name="Westerberg I."/>
            <person name="Brannstrom I.O."/>
            <person name="Guillou S."/>
            <person name="Cros-Aarteil S."/>
            <person name="Calhoun S."/>
            <person name="Haridas S."/>
            <person name="Kuo A."/>
            <person name="Mondo S."/>
            <person name="Pangilinan J."/>
            <person name="Riley R."/>
            <person name="LaButti K."/>
            <person name="Andreopoulos B."/>
            <person name="Lipzen A."/>
            <person name="Chen C."/>
            <person name="Yan M."/>
            <person name="Daum C."/>
            <person name="Ng V."/>
            <person name="Clum A."/>
            <person name="Steindorff A."/>
            <person name="Ohm R.A."/>
            <person name="Martin F."/>
            <person name="Silar P."/>
            <person name="Natvig D.O."/>
            <person name="Lalanne C."/>
            <person name="Gautier V."/>
            <person name="Ament-Velasquez S.L."/>
            <person name="Kruys A."/>
            <person name="Hutchinson M.I."/>
            <person name="Powell A.J."/>
            <person name="Barry K."/>
            <person name="Miller A.N."/>
            <person name="Grigoriev I.V."/>
            <person name="Debuchy R."/>
            <person name="Gladieux P."/>
            <person name="Hiltunen Thoren M."/>
            <person name="Johannesson H."/>
        </authorList>
    </citation>
    <scope>NUCLEOTIDE SEQUENCE</scope>
    <source>
        <strain evidence="2">CBS 560.94</strain>
    </source>
</reference>
<sequence length="167" mass="18452">MFMRTKGTATDASLSCELSPSSRFTFCCSRPSDIRQPQPKTSKTCSHRLGKSLYYLSSSYKTPFLKHFAKFNGPVSFLPEASNGFLNPIVSGPFCLSSVIIVTLSILLNFYLFPRRREEMEILCVTAVQYSRLGSLGILSGYVNGVGCDTQPRYICGCPGQVLFKSS</sequence>
<accession>A0AAE0MPY0</accession>
<organism evidence="2 3">
    <name type="scientific">Neurospora tetraspora</name>
    <dbReference type="NCBI Taxonomy" id="94610"/>
    <lineage>
        <taxon>Eukaryota</taxon>
        <taxon>Fungi</taxon>
        <taxon>Dikarya</taxon>
        <taxon>Ascomycota</taxon>
        <taxon>Pezizomycotina</taxon>
        <taxon>Sordariomycetes</taxon>
        <taxon>Sordariomycetidae</taxon>
        <taxon>Sordariales</taxon>
        <taxon>Sordariaceae</taxon>
        <taxon>Neurospora</taxon>
    </lineage>
</organism>
<name>A0AAE0MPY0_9PEZI</name>
<proteinExistence type="predicted"/>
<reference evidence="2" key="2">
    <citation type="submission" date="2023-06" db="EMBL/GenBank/DDBJ databases">
        <authorList>
            <consortium name="Lawrence Berkeley National Laboratory"/>
            <person name="Haridas S."/>
            <person name="Hensen N."/>
            <person name="Bonometti L."/>
            <person name="Westerberg I."/>
            <person name="Brannstrom I.O."/>
            <person name="Guillou S."/>
            <person name="Cros-Aarteil S."/>
            <person name="Calhoun S."/>
            <person name="Kuo A."/>
            <person name="Mondo S."/>
            <person name="Pangilinan J."/>
            <person name="Riley R."/>
            <person name="Labutti K."/>
            <person name="Andreopoulos B."/>
            <person name="Lipzen A."/>
            <person name="Chen C."/>
            <person name="Yanf M."/>
            <person name="Daum C."/>
            <person name="Ng V."/>
            <person name="Clum A."/>
            <person name="Steindorff A."/>
            <person name="Ohm R."/>
            <person name="Martin F."/>
            <person name="Silar P."/>
            <person name="Natvig D."/>
            <person name="Lalanne C."/>
            <person name="Gautier V."/>
            <person name="Ament-Velasquez S.L."/>
            <person name="Kruys A."/>
            <person name="Hutchinson M.I."/>
            <person name="Powell A.J."/>
            <person name="Barry K."/>
            <person name="Miller A.N."/>
            <person name="Grigoriev I.V."/>
            <person name="Debuchy R."/>
            <person name="Gladieux P."/>
            <person name="Thoren M.H."/>
            <person name="Johannesson H."/>
        </authorList>
    </citation>
    <scope>NUCLEOTIDE SEQUENCE</scope>
    <source>
        <strain evidence="2">CBS 560.94</strain>
    </source>
</reference>
<keyword evidence="1" id="KW-1133">Transmembrane helix</keyword>
<dbReference type="Proteomes" id="UP001278500">
    <property type="component" value="Unassembled WGS sequence"/>
</dbReference>
<gene>
    <name evidence="2" type="ORF">B0H65DRAFT_253010</name>
</gene>
<dbReference type="GeneID" id="87859658"/>
<evidence type="ECO:0000256" key="1">
    <source>
        <dbReference type="SAM" id="Phobius"/>
    </source>
</evidence>
<comment type="caution">
    <text evidence="2">The sequence shown here is derived from an EMBL/GenBank/DDBJ whole genome shotgun (WGS) entry which is preliminary data.</text>
</comment>
<feature type="transmembrane region" description="Helical" evidence="1">
    <location>
        <begin position="89"/>
        <end position="113"/>
    </location>
</feature>
<dbReference type="EMBL" id="JAUEPP010000006">
    <property type="protein sequence ID" value="KAK3340247.1"/>
    <property type="molecule type" value="Genomic_DNA"/>
</dbReference>
<dbReference type="AlphaFoldDB" id="A0AAE0MPY0"/>
<evidence type="ECO:0000313" key="2">
    <source>
        <dbReference type="EMBL" id="KAK3340247.1"/>
    </source>
</evidence>
<keyword evidence="1" id="KW-0472">Membrane</keyword>
<dbReference type="RefSeq" id="XP_062679189.1">
    <property type="nucleotide sequence ID" value="XM_062822504.1"/>
</dbReference>
<evidence type="ECO:0000313" key="3">
    <source>
        <dbReference type="Proteomes" id="UP001278500"/>
    </source>
</evidence>
<protein>
    <submittedName>
        <fullName evidence="2">Uncharacterized protein</fullName>
    </submittedName>
</protein>